<comment type="caution">
    <text evidence="5">The sequence shown here is derived from an EMBL/GenBank/DDBJ whole genome shotgun (WGS) entry which is preliminary data.</text>
</comment>
<dbReference type="PANTHER" id="PTHR12935:SF0">
    <property type="entry name" value="GAMMA-GLUTAMYLCYCLOTRANSFERASE"/>
    <property type="match status" value="1"/>
</dbReference>
<organism evidence="5 6">
    <name type="scientific">Tepidibacillus fermentans</name>
    <dbReference type="NCBI Taxonomy" id="1281767"/>
    <lineage>
        <taxon>Bacteria</taxon>
        <taxon>Bacillati</taxon>
        <taxon>Bacillota</taxon>
        <taxon>Bacilli</taxon>
        <taxon>Bacillales</taxon>
        <taxon>Bacillaceae</taxon>
        <taxon>Tepidibacillus</taxon>
    </lineage>
</organism>
<feature type="domain" description="Gamma-glutamylcyclotransferase AIG2-like" evidence="4">
    <location>
        <begin position="5"/>
        <end position="129"/>
    </location>
</feature>
<dbReference type="GO" id="GO:0003839">
    <property type="term" value="F:gamma-glutamylcyclotransferase activity"/>
    <property type="evidence" value="ECO:0007669"/>
    <property type="project" value="InterPro"/>
</dbReference>
<dbReference type="AlphaFoldDB" id="A0A4R3KM21"/>
<dbReference type="SUPFAM" id="SSF110857">
    <property type="entry name" value="Gamma-glutamyl cyclotransferase-like"/>
    <property type="match status" value="2"/>
</dbReference>
<dbReference type="PANTHER" id="PTHR12935">
    <property type="entry name" value="GAMMA-GLUTAMYLCYCLOTRANSFERASE"/>
    <property type="match status" value="1"/>
</dbReference>
<gene>
    <name evidence="5" type="ORF">EDD72_101170</name>
</gene>
<reference evidence="5 6" key="1">
    <citation type="submission" date="2019-03" db="EMBL/GenBank/DDBJ databases">
        <title>Genomic Encyclopedia of Type Strains, Phase IV (KMG-IV): sequencing the most valuable type-strain genomes for metagenomic binning, comparative biology and taxonomic classification.</title>
        <authorList>
            <person name="Goeker M."/>
        </authorList>
    </citation>
    <scope>NUCLEOTIDE SEQUENCE [LARGE SCALE GENOMIC DNA]</scope>
    <source>
        <strain evidence="5 6">DSM 23802</strain>
    </source>
</reference>
<dbReference type="GO" id="GO:0016740">
    <property type="term" value="F:transferase activity"/>
    <property type="evidence" value="ECO:0007669"/>
    <property type="project" value="UniProtKB-KW"/>
</dbReference>
<keyword evidence="6" id="KW-1185">Reference proteome</keyword>
<name>A0A4R3KM21_9BACI</name>
<evidence type="ECO:0000256" key="1">
    <source>
        <dbReference type="ARBA" id="ARBA00023239"/>
    </source>
</evidence>
<evidence type="ECO:0000313" key="6">
    <source>
        <dbReference type="Proteomes" id="UP000295788"/>
    </source>
</evidence>
<dbReference type="EMBL" id="SMAB01000001">
    <property type="protein sequence ID" value="TCS84506.1"/>
    <property type="molecule type" value="Genomic_DNA"/>
</dbReference>
<dbReference type="InterPro" id="IPR013024">
    <property type="entry name" value="GGCT-like"/>
</dbReference>
<sequence length="289" mass="33528">MNNRVFVYGTLREGESNHFLIKDYVQSSQKAIMRGWMVNLGSYPAVITGKGIILGELIELNNPEEAFAVMDRLEEYYGKGSEMNYYDRIETTVMTEDGKQENCEVYVFPEREKEDLTRKFPFIVNGDWKNRDQETHFLYFAYGSSMSRNSLRNDVPEFEVIGKAELVNYQVAFTRYSHHRKGGVADIVSQPGTKMEGILYLIPIENLENLDAREEASPHLVNPIYKRIKVNVKIDGLDLPVYTYEVVNKSEKEIPPSDKYMGLIMEGSDLLSEEYRKKLKEHMEELKMK</sequence>
<dbReference type="InterPro" id="IPR017939">
    <property type="entry name" value="G-Glutamylcylcotransferase"/>
</dbReference>
<proteinExistence type="predicted"/>
<dbReference type="Gene3D" id="3.10.490.10">
    <property type="entry name" value="Gamma-glutamyl cyclotransferase-like"/>
    <property type="match status" value="2"/>
</dbReference>
<dbReference type="Pfam" id="PF13772">
    <property type="entry name" value="AIG2_2"/>
    <property type="match status" value="1"/>
</dbReference>
<evidence type="ECO:0000313" key="5">
    <source>
        <dbReference type="EMBL" id="TCS84506.1"/>
    </source>
</evidence>
<feature type="binding site" evidence="3">
    <location>
        <position position="260"/>
    </location>
    <ligand>
        <name>substrate</name>
    </ligand>
</feature>
<dbReference type="Proteomes" id="UP000295788">
    <property type="component" value="Unassembled WGS sequence"/>
</dbReference>
<dbReference type="OrthoDB" id="8538589at2"/>
<keyword evidence="1" id="KW-0456">Lyase</keyword>
<accession>A0A4R3KM21</accession>
<protein>
    <submittedName>
        <fullName evidence="5">Gamma-glutamylcyclotransferase (GGCT)/AIG2-like uncharacterized protein YtfP</fullName>
    </submittedName>
</protein>
<evidence type="ECO:0000256" key="3">
    <source>
        <dbReference type="PIRSR" id="PIRSR617939-2"/>
    </source>
</evidence>
<keyword evidence="5" id="KW-0808">Transferase</keyword>
<feature type="active site" description="Proton acceptor" evidence="2">
    <location>
        <position position="214"/>
    </location>
</feature>
<dbReference type="InterPro" id="IPR009288">
    <property type="entry name" value="AIG2-like_dom"/>
</dbReference>
<evidence type="ECO:0000256" key="2">
    <source>
        <dbReference type="PIRSR" id="PIRSR617939-1"/>
    </source>
</evidence>
<dbReference type="RefSeq" id="WP_132766737.1">
    <property type="nucleotide sequence ID" value="NZ_SMAB01000001.1"/>
</dbReference>
<dbReference type="Pfam" id="PF06094">
    <property type="entry name" value="GGACT"/>
    <property type="match status" value="1"/>
</dbReference>
<dbReference type="InterPro" id="IPR036568">
    <property type="entry name" value="GGCT-like_sf"/>
</dbReference>
<feature type="binding site" evidence="3">
    <location>
        <begin position="139"/>
        <end position="144"/>
    </location>
    <ligand>
        <name>substrate</name>
    </ligand>
</feature>
<dbReference type="CDD" id="cd06661">
    <property type="entry name" value="GGCT_like"/>
    <property type="match status" value="2"/>
</dbReference>
<evidence type="ECO:0000259" key="4">
    <source>
        <dbReference type="Pfam" id="PF06094"/>
    </source>
</evidence>